<organism evidence="13 14">
    <name type="scientific">Esox lucius</name>
    <name type="common">Northern pike</name>
    <dbReference type="NCBI Taxonomy" id="8010"/>
    <lineage>
        <taxon>Eukaryota</taxon>
        <taxon>Metazoa</taxon>
        <taxon>Chordata</taxon>
        <taxon>Craniata</taxon>
        <taxon>Vertebrata</taxon>
        <taxon>Euteleostomi</taxon>
        <taxon>Actinopterygii</taxon>
        <taxon>Neopterygii</taxon>
        <taxon>Teleostei</taxon>
        <taxon>Protacanthopterygii</taxon>
        <taxon>Esociformes</taxon>
        <taxon>Esocidae</taxon>
        <taxon>Esox</taxon>
    </lineage>
</organism>
<feature type="domain" description="Link" evidence="12">
    <location>
        <begin position="81"/>
        <end position="174"/>
    </location>
</feature>
<evidence type="ECO:0000259" key="11">
    <source>
        <dbReference type="PROSITE" id="PS01180"/>
    </source>
</evidence>
<dbReference type="PROSITE" id="PS01180">
    <property type="entry name" value="CUB"/>
    <property type="match status" value="1"/>
</dbReference>
<dbReference type="InParanoid" id="A0A3P8ZM04"/>
<dbReference type="Bgee" id="ENSELUG00000006792">
    <property type="expression patterns" value="Expressed in ovary and 9 other cell types or tissues"/>
</dbReference>
<evidence type="ECO:0000256" key="10">
    <source>
        <dbReference type="SAM" id="Phobius"/>
    </source>
</evidence>
<dbReference type="GeneTree" id="ENSGT00940000157201"/>
<feature type="disulfide bond" evidence="9">
    <location>
        <begin position="127"/>
        <end position="148"/>
    </location>
</feature>
<protein>
    <recommendedName>
        <fullName evidence="5">Tumor necrosis factor-inducible gene 6 protein</fullName>
    </recommendedName>
    <alternativeName>
        <fullName evidence="7">TNF-stimulated gene 6 protein</fullName>
    </alternativeName>
    <alternativeName>
        <fullName evidence="6">Tumor necrosis factor alpha-induced protein 6</fullName>
    </alternativeName>
</protein>
<dbReference type="FunCoup" id="A0A3P8ZM04">
    <property type="interactions" value="708"/>
</dbReference>
<evidence type="ECO:0000256" key="1">
    <source>
        <dbReference type="ARBA" id="ARBA00022801"/>
    </source>
</evidence>
<dbReference type="Pfam" id="PF00431">
    <property type="entry name" value="CUB"/>
    <property type="match status" value="1"/>
</dbReference>
<gene>
    <name evidence="13" type="primary">TNFAIP6</name>
</gene>
<dbReference type="Proteomes" id="UP000265140">
    <property type="component" value="Chromosome 16"/>
</dbReference>
<keyword evidence="1" id="KW-0378">Hydrolase</keyword>
<evidence type="ECO:0000256" key="5">
    <source>
        <dbReference type="ARBA" id="ARBA00069597"/>
    </source>
</evidence>
<evidence type="ECO:0000256" key="2">
    <source>
        <dbReference type="ARBA" id="ARBA00022889"/>
    </source>
</evidence>
<evidence type="ECO:0000256" key="8">
    <source>
        <dbReference type="PROSITE-ProRule" id="PRU00059"/>
    </source>
</evidence>
<keyword evidence="10" id="KW-1133">Transmembrane helix</keyword>
<dbReference type="InterPro" id="IPR016186">
    <property type="entry name" value="C-type_lectin-like/link_sf"/>
</dbReference>
<dbReference type="GO" id="GO:0050728">
    <property type="term" value="P:negative regulation of inflammatory response"/>
    <property type="evidence" value="ECO:0007669"/>
    <property type="project" value="TreeGrafter"/>
</dbReference>
<feature type="disulfide bond" evidence="9">
    <location>
        <begin position="103"/>
        <end position="172"/>
    </location>
</feature>
<dbReference type="SUPFAM" id="SSF49854">
    <property type="entry name" value="Spermadhesin, CUB domain"/>
    <property type="match status" value="1"/>
</dbReference>
<dbReference type="InterPro" id="IPR016187">
    <property type="entry name" value="CTDL_fold"/>
</dbReference>
<evidence type="ECO:0000313" key="13">
    <source>
        <dbReference type="Ensembl" id="ENSELUP00000029741.2"/>
    </source>
</evidence>
<dbReference type="PANTHER" id="PTHR46908">
    <property type="entry name" value="CUBILIN-LIKE PROTEIN"/>
    <property type="match status" value="1"/>
</dbReference>
<proteinExistence type="predicted"/>
<reference evidence="13" key="2">
    <citation type="submission" date="2020-02" db="EMBL/GenBank/DDBJ databases">
        <title>Esox lucius (northern pike) genome, fEsoLuc1, primary haplotype.</title>
        <authorList>
            <person name="Myers G."/>
            <person name="Karagic N."/>
            <person name="Meyer A."/>
            <person name="Pippel M."/>
            <person name="Reichard M."/>
            <person name="Winkler S."/>
            <person name="Tracey A."/>
            <person name="Sims Y."/>
            <person name="Howe K."/>
            <person name="Rhie A."/>
            <person name="Formenti G."/>
            <person name="Durbin R."/>
            <person name="Fedrigo O."/>
            <person name="Jarvis E.D."/>
        </authorList>
    </citation>
    <scope>NUCLEOTIDE SEQUENCE [LARGE SCALE GENOMIC DNA]</scope>
</reference>
<keyword evidence="14" id="KW-1185">Reference proteome</keyword>
<evidence type="ECO:0000256" key="9">
    <source>
        <dbReference type="PROSITE-ProRule" id="PRU00323"/>
    </source>
</evidence>
<dbReference type="GO" id="GO:0005615">
    <property type="term" value="C:extracellular space"/>
    <property type="evidence" value="ECO:0007669"/>
    <property type="project" value="TreeGrafter"/>
</dbReference>
<dbReference type="InterPro" id="IPR000538">
    <property type="entry name" value="Link_dom"/>
</dbReference>
<comment type="caution">
    <text evidence="8">Lacks conserved residue(s) required for the propagation of feature annotation.</text>
</comment>
<dbReference type="GO" id="GO:0007155">
    <property type="term" value="P:cell adhesion"/>
    <property type="evidence" value="ECO:0007669"/>
    <property type="project" value="UniProtKB-KW"/>
</dbReference>
<dbReference type="SMART" id="SM00445">
    <property type="entry name" value="LINK"/>
    <property type="match status" value="1"/>
</dbReference>
<evidence type="ECO:0000256" key="7">
    <source>
        <dbReference type="ARBA" id="ARBA00081068"/>
    </source>
</evidence>
<evidence type="ECO:0000256" key="3">
    <source>
        <dbReference type="ARBA" id="ARBA00023157"/>
    </source>
</evidence>
<dbReference type="Gene3D" id="3.10.100.10">
    <property type="entry name" value="Mannose-Binding Protein A, subunit A"/>
    <property type="match status" value="1"/>
</dbReference>
<dbReference type="PRINTS" id="PR01265">
    <property type="entry name" value="LINKMODULE"/>
</dbReference>
<sequence>MTAHSAAALFNLKDQCPISCEHCTGDCSLIGSNVERAVLFRSRMRVFFVILAIGFFFKEAQAWGFKNGIFHNSIWLEQAAGVYHRESRNGRYQLTYKDAKAVCKYEGGKLATYDQLEAARQIGFHVCAAGWFDKGRVGYPIVKAGANCGYGKVGIIDYGYRLNKSEKWDVYCYNPNSKECGGTLTDQQKIIQSPGYPEEYQDEQICYWHIRVRYGQRIRLHFLEFDVEEDMSCLADYLEIYDSYDDVSGFVGRYCGDYLPDEIISTGNVMTLKFLSDASVVSGGFQLEYIAVNASLLHHEDKKAIY</sequence>
<dbReference type="GO" id="GO:0005540">
    <property type="term" value="F:hyaluronic acid binding"/>
    <property type="evidence" value="ECO:0007669"/>
    <property type="project" value="InterPro"/>
</dbReference>
<dbReference type="PROSITE" id="PS01241">
    <property type="entry name" value="LINK_1"/>
    <property type="match status" value="1"/>
</dbReference>
<feature type="transmembrane region" description="Helical" evidence="10">
    <location>
        <begin position="46"/>
        <end position="65"/>
    </location>
</feature>
<dbReference type="FunFam" id="2.60.120.290:FF:000005">
    <property type="entry name" value="Procollagen C-endopeptidase enhancer 1"/>
    <property type="match status" value="1"/>
</dbReference>
<dbReference type="InterPro" id="IPR000859">
    <property type="entry name" value="CUB_dom"/>
</dbReference>
<dbReference type="CDD" id="cd00041">
    <property type="entry name" value="CUB"/>
    <property type="match status" value="1"/>
</dbReference>
<keyword evidence="10" id="KW-0812">Transmembrane</keyword>
<reference evidence="14" key="1">
    <citation type="journal article" date="2014" name="PLoS ONE">
        <title>The genome and linkage map of the northern pike (Esox lucius): conserved synteny revealed between the salmonid sister group and the Neoteleostei.</title>
        <authorList>
            <person name="Rondeau E.B."/>
            <person name="Minkley D.R."/>
            <person name="Leong J.S."/>
            <person name="Messmer A.M."/>
            <person name="Jantzen J.R."/>
            <person name="von Schalburg K.R."/>
            <person name="Lemon C."/>
            <person name="Bird N.H."/>
            <person name="Koop B.F."/>
        </authorList>
    </citation>
    <scope>NUCLEOTIDE SEQUENCE</scope>
</reference>
<evidence type="ECO:0000259" key="12">
    <source>
        <dbReference type="PROSITE" id="PS50963"/>
    </source>
</evidence>
<reference evidence="13" key="4">
    <citation type="submission" date="2025-09" db="UniProtKB">
        <authorList>
            <consortium name="Ensembl"/>
        </authorList>
    </citation>
    <scope>IDENTIFICATION</scope>
</reference>
<dbReference type="GO" id="GO:0016787">
    <property type="term" value="F:hydrolase activity"/>
    <property type="evidence" value="ECO:0007669"/>
    <property type="project" value="UniProtKB-KW"/>
</dbReference>
<dbReference type="FunFam" id="3.10.100.10:FF:000001">
    <property type="entry name" value="Hyaluronan proteoglycan link protein 1"/>
    <property type="match status" value="1"/>
</dbReference>
<evidence type="ECO:0000256" key="4">
    <source>
        <dbReference type="ARBA" id="ARBA00064571"/>
    </source>
</evidence>
<keyword evidence="3 9" id="KW-1015">Disulfide bond</keyword>
<comment type="subunit">
    <text evidence="4">Interacts (via Link domain) with inter-alpha-inhibitor (I-alpha-I) component bikunin. Interacts with ITIH2/HC2; this interaction is required for transesterification of the HC to hyaluronan. Interacts (via Link and CUB domains) with ITIH1. Chondroitin sulfate may be required for the stability of the complex. Interacts (via Link domain) with various C-X-C and C-C chemokines including PF4, CXCL8, CXCL11, CXCL12, CCL2, CCL7, CCL19, CCL21, and CCL27; this interaction interferes with chemokine binding to glycosaminoglycans. Interacts (primarily via Link domain) with BMP2; this interaction is inhibited by hyaluronan. Interacts (via both Link and CUB domains) with TNFSF11. Interacts (via CUB domain) with FN1 (via type III repeats 9-14); this interaction enhances fibronectin fibril assembly. TNFAIP6 may act as a bridging molecule between FN1 and THBS1.</text>
</comment>
<keyword evidence="2" id="KW-0130">Cell adhesion</keyword>
<evidence type="ECO:0000313" key="14">
    <source>
        <dbReference type="Proteomes" id="UP000265140"/>
    </source>
</evidence>
<evidence type="ECO:0000256" key="6">
    <source>
        <dbReference type="ARBA" id="ARBA00077610"/>
    </source>
</evidence>
<dbReference type="Ensembl" id="ENSELUT00000010086.3">
    <property type="protein sequence ID" value="ENSELUP00000029741.2"/>
    <property type="gene ID" value="ENSELUG00000006792.3"/>
</dbReference>
<name>A0A3P8ZM04_ESOLU</name>
<dbReference type="AlphaFoldDB" id="A0A3P8ZM04"/>
<dbReference type="PROSITE" id="PS50963">
    <property type="entry name" value="LINK_2"/>
    <property type="match status" value="1"/>
</dbReference>
<accession>A0A3P8ZM04</accession>
<dbReference type="Gene3D" id="2.60.120.290">
    <property type="entry name" value="Spermadhesin, CUB domain"/>
    <property type="match status" value="1"/>
</dbReference>
<keyword evidence="10" id="KW-0472">Membrane</keyword>
<dbReference type="Pfam" id="PF00193">
    <property type="entry name" value="Xlink"/>
    <property type="match status" value="1"/>
</dbReference>
<dbReference type="OMA" id="IGFHMCA"/>
<dbReference type="SUPFAM" id="SSF56436">
    <property type="entry name" value="C-type lectin-like"/>
    <property type="match status" value="1"/>
</dbReference>
<dbReference type="InterPro" id="IPR035914">
    <property type="entry name" value="Sperma_CUB_dom_sf"/>
</dbReference>
<dbReference type="SMART" id="SM00042">
    <property type="entry name" value="CUB"/>
    <property type="match status" value="1"/>
</dbReference>
<dbReference type="PANTHER" id="PTHR46908:SF4">
    <property type="entry name" value="TUMOR NECROSIS FACTOR-INDUCIBLE GENE 6 PROTEIN"/>
    <property type="match status" value="1"/>
</dbReference>
<reference evidence="13" key="3">
    <citation type="submission" date="2025-08" db="UniProtKB">
        <authorList>
            <consortium name="Ensembl"/>
        </authorList>
    </citation>
    <scope>IDENTIFICATION</scope>
</reference>
<dbReference type="InterPro" id="IPR052129">
    <property type="entry name" value="Spermadhesin-Link_domain"/>
</dbReference>
<feature type="domain" description="CUB" evidence="11">
    <location>
        <begin position="180"/>
        <end position="292"/>
    </location>
</feature>